<reference evidence="2 3" key="1">
    <citation type="submission" date="2024-12" db="EMBL/GenBank/DDBJ databases">
        <title>The unique morphological basis and parallel evolutionary history of personate flowers in Penstemon.</title>
        <authorList>
            <person name="Depatie T.H."/>
            <person name="Wessinger C.A."/>
        </authorList>
    </citation>
    <scope>NUCLEOTIDE SEQUENCE [LARGE SCALE GENOMIC DNA]</scope>
    <source>
        <strain evidence="2">WTNN_2</strain>
        <tissue evidence="2">Leaf</tissue>
    </source>
</reference>
<sequence length="73" mass="8885">MLDCPMKVAKPRFLMKISHEENCRQILKISSQRKFKIFNIENDFTEEEEVVRNEYLWAFENNTKKIIFSMIQL</sequence>
<comment type="caution">
    <text evidence="2">The sequence shown here is derived from an EMBL/GenBank/DDBJ whole genome shotgun (WGS) entry which is preliminary data.</text>
</comment>
<dbReference type="Proteomes" id="UP001634393">
    <property type="component" value="Unassembled WGS sequence"/>
</dbReference>
<dbReference type="InterPro" id="IPR016072">
    <property type="entry name" value="Skp1_comp_dimer"/>
</dbReference>
<evidence type="ECO:0000313" key="2">
    <source>
        <dbReference type="EMBL" id="KAL3834347.1"/>
    </source>
</evidence>
<evidence type="ECO:0000259" key="1">
    <source>
        <dbReference type="Pfam" id="PF01466"/>
    </source>
</evidence>
<proteinExistence type="predicted"/>
<evidence type="ECO:0000313" key="3">
    <source>
        <dbReference type="Proteomes" id="UP001634393"/>
    </source>
</evidence>
<dbReference type="EMBL" id="JBJXBP010000004">
    <property type="protein sequence ID" value="KAL3834347.1"/>
    <property type="molecule type" value="Genomic_DNA"/>
</dbReference>
<protein>
    <recommendedName>
        <fullName evidence="1">SKP1 component dimerisation domain-containing protein</fullName>
    </recommendedName>
</protein>
<name>A0ABD3TBI6_9LAMI</name>
<dbReference type="Pfam" id="PF01466">
    <property type="entry name" value="Skp1"/>
    <property type="match status" value="1"/>
</dbReference>
<organism evidence="2 3">
    <name type="scientific">Penstemon smallii</name>
    <dbReference type="NCBI Taxonomy" id="265156"/>
    <lineage>
        <taxon>Eukaryota</taxon>
        <taxon>Viridiplantae</taxon>
        <taxon>Streptophyta</taxon>
        <taxon>Embryophyta</taxon>
        <taxon>Tracheophyta</taxon>
        <taxon>Spermatophyta</taxon>
        <taxon>Magnoliopsida</taxon>
        <taxon>eudicotyledons</taxon>
        <taxon>Gunneridae</taxon>
        <taxon>Pentapetalae</taxon>
        <taxon>asterids</taxon>
        <taxon>lamiids</taxon>
        <taxon>Lamiales</taxon>
        <taxon>Plantaginaceae</taxon>
        <taxon>Cheloneae</taxon>
        <taxon>Penstemon</taxon>
    </lineage>
</organism>
<feature type="domain" description="SKP1 component dimerisation" evidence="1">
    <location>
        <begin position="36"/>
        <end position="58"/>
    </location>
</feature>
<accession>A0ABD3TBI6</accession>
<dbReference type="AlphaFoldDB" id="A0ABD3TBI6"/>
<gene>
    <name evidence="2" type="ORF">ACJIZ3_009083</name>
</gene>
<keyword evidence="3" id="KW-1185">Reference proteome</keyword>